<sequence length="483" mass="55033">MRSVEEMDPISVALAPPQNESPEVRQTRILMERAAKAASDEIDAQLNRERQQAKRLPKAVKILLLGQSESGKSTTLKNFQLMCEPKAFTSERASWRAIIQLNVIRSVRIILDALMAVSATRDFAPTPRSSYSSYASRDSLRPDSELLALRIRLLSVLELEDVLKRRLATPEPECELPPSSVAQISTISTMFRRRTNKEVAVNSSVEWKSAFMRDGVGRQSLDTENGVDWEREDDPGPMLHARCEDMQKLWGHSTVRAILERQGIRLQESPGFFLDELEVVTSLRYAPTDDHILRARLKTLGVSEHRMHLTDPNGAITRELRFFDVGGQRSMRAKWVPYFDDMDAIIFLAPISAFDQTLAEDPSVNRLADSAEIWRSITSNKILEKTNMIIFLNKVDILEVKLASGIRFADHFPNYGRRPNDYDSVSRYIRKHFQAILKQSSPSPRMFYCHLTNVIDTKSTAFVLAGIQDMLMRFHLKESQLIL</sequence>
<gene>
    <name evidence="8" type="ORF">DFH08DRAFT_900701</name>
</gene>
<dbReference type="AlphaFoldDB" id="A0AAD6Z5B3"/>
<dbReference type="GO" id="GO:0005834">
    <property type="term" value="C:heterotrimeric G-protein complex"/>
    <property type="evidence" value="ECO:0007669"/>
    <property type="project" value="TreeGrafter"/>
</dbReference>
<evidence type="ECO:0000313" key="8">
    <source>
        <dbReference type="EMBL" id="KAJ7307817.1"/>
    </source>
</evidence>
<keyword evidence="6" id="KW-0460">Magnesium</keyword>
<proteinExistence type="predicted"/>
<evidence type="ECO:0000256" key="2">
    <source>
        <dbReference type="ARBA" id="ARBA00022741"/>
    </source>
</evidence>
<feature type="region of interest" description="Disordered" evidence="7">
    <location>
        <begin position="1"/>
        <end position="24"/>
    </location>
</feature>
<organism evidence="8 9">
    <name type="scientific">Mycena albidolilacea</name>
    <dbReference type="NCBI Taxonomy" id="1033008"/>
    <lineage>
        <taxon>Eukaryota</taxon>
        <taxon>Fungi</taxon>
        <taxon>Dikarya</taxon>
        <taxon>Basidiomycota</taxon>
        <taxon>Agaricomycotina</taxon>
        <taxon>Agaricomycetes</taxon>
        <taxon>Agaricomycetidae</taxon>
        <taxon>Agaricales</taxon>
        <taxon>Marasmiineae</taxon>
        <taxon>Mycenaceae</taxon>
        <taxon>Mycena</taxon>
    </lineage>
</organism>
<evidence type="ECO:0000256" key="7">
    <source>
        <dbReference type="SAM" id="MobiDB-lite"/>
    </source>
</evidence>
<comment type="caution">
    <text evidence="8">The sequence shown here is derived from an EMBL/GenBank/DDBJ whole genome shotgun (WGS) entry which is preliminary data.</text>
</comment>
<dbReference type="SUPFAM" id="SSF47895">
    <property type="entry name" value="Transducin (alpha subunit), insertion domain"/>
    <property type="match status" value="1"/>
</dbReference>
<dbReference type="InterPro" id="IPR011025">
    <property type="entry name" value="GproteinA_insert"/>
</dbReference>
<dbReference type="Gene3D" id="3.40.50.300">
    <property type="entry name" value="P-loop containing nucleotide triphosphate hydrolases"/>
    <property type="match status" value="2"/>
</dbReference>
<evidence type="ECO:0000256" key="3">
    <source>
        <dbReference type="ARBA" id="ARBA00023134"/>
    </source>
</evidence>
<keyword evidence="1 6" id="KW-0479">Metal-binding</keyword>
<dbReference type="Pfam" id="PF00503">
    <property type="entry name" value="G-alpha"/>
    <property type="match status" value="1"/>
</dbReference>
<feature type="binding site" evidence="6">
    <location>
        <position position="299"/>
    </location>
    <ligand>
        <name>Mg(2+)</name>
        <dbReference type="ChEBI" id="CHEBI:18420"/>
    </ligand>
</feature>
<dbReference type="InterPro" id="IPR027417">
    <property type="entry name" value="P-loop_NTPase"/>
</dbReference>
<dbReference type="GO" id="GO:0046872">
    <property type="term" value="F:metal ion binding"/>
    <property type="evidence" value="ECO:0007669"/>
    <property type="project" value="UniProtKB-KW"/>
</dbReference>
<dbReference type="GO" id="GO:0031683">
    <property type="term" value="F:G-protein beta/gamma-subunit complex binding"/>
    <property type="evidence" value="ECO:0007669"/>
    <property type="project" value="InterPro"/>
</dbReference>
<evidence type="ECO:0000256" key="6">
    <source>
        <dbReference type="PIRSR" id="PIRSR601019-2"/>
    </source>
</evidence>
<evidence type="ECO:0000256" key="4">
    <source>
        <dbReference type="ARBA" id="ARBA00023224"/>
    </source>
</evidence>
<dbReference type="PRINTS" id="PR00318">
    <property type="entry name" value="GPROTEINA"/>
</dbReference>
<keyword evidence="3 5" id="KW-0342">GTP-binding</keyword>
<dbReference type="SUPFAM" id="SSF52540">
    <property type="entry name" value="P-loop containing nucleoside triphosphate hydrolases"/>
    <property type="match status" value="1"/>
</dbReference>
<dbReference type="PANTHER" id="PTHR10218">
    <property type="entry name" value="GTP-BINDING PROTEIN ALPHA SUBUNIT"/>
    <property type="match status" value="1"/>
</dbReference>
<protein>
    <submittedName>
        <fullName evidence="8">Guanine nucleotide binding protein, alpha subunit</fullName>
    </submittedName>
</protein>
<dbReference type="PANTHER" id="PTHR10218:SF360">
    <property type="entry name" value="GUANINE NUCLEOTIDE-BINDING PROTEIN SUBUNIT ALPHA HOMOLOG"/>
    <property type="match status" value="1"/>
</dbReference>
<keyword evidence="4" id="KW-0807">Transducer</keyword>
<feature type="binding site" evidence="5">
    <location>
        <begin position="324"/>
        <end position="328"/>
    </location>
    <ligand>
        <name>GTP</name>
        <dbReference type="ChEBI" id="CHEBI:37565"/>
    </ligand>
</feature>
<dbReference type="GO" id="GO:0003924">
    <property type="term" value="F:GTPase activity"/>
    <property type="evidence" value="ECO:0007669"/>
    <property type="project" value="InterPro"/>
</dbReference>
<feature type="binding site" evidence="5">
    <location>
        <begin position="393"/>
        <end position="396"/>
    </location>
    <ligand>
        <name>GTP</name>
        <dbReference type="ChEBI" id="CHEBI:37565"/>
    </ligand>
</feature>
<reference evidence="8" key="1">
    <citation type="submission" date="2023-03" db="EMBL/GenBank/DDBJ databases">
        <title>Massive genome expansion in bonnet fungi (Mycena s.s.) driven by repeated elements and novel gene families across ecological guilds.</title>
        <authorList>
            <consortium name="Lawrence Berkeley National Laboratory"/>
            <person name="Harder C.B."/>
            <person name="Miyauchi S."/>
            <person name="Viragh M."/>
            <person name="Kuo A."/>
            <person name="Thoen E."/>
            <person name="Andreopoulos B."/>
            <person name="Lu D."/>
            <person name="Skrede I."/>
            <person name="Drula E."/>
            <person name="Henrissat B."/>
            <person name="Morin E."/>
            <person name="Kohler A."/>
            <person name="Barry K."/>
            <person name="LaButti K."/>
            <person name="Morin E."/>
            <person name="Salamov A."/>
            <person name="Lipzen A."/>
            <person name="Mereny Z."/>
            <person name="Hegedus B."/>
            <person name="Baldrian P."/>
            <person name="Stursova M."/>
            <person name="Weitz H."/>
            <person name="Taylor A."/>
            <person name="Grigoriev I.V."/>
            <person name="Nagy L.G."/>
            <person name="Martin F."/>
            <person name="Kauserud H."/>
        </authorList>
    </citation>
    <scope>NUCLEOTIDE SEQUENCE</scope>
    <source>
        <strain evidence="8">CBHHK002</strain>
    </source>
</reference>
<dbReference type="InterPro" id="IPR001019">
    <property type="entry name" value="Gprotein_alpha_su"/>
</dbReference>
<dbReference type="SMART" id="SM00275">
    <property type="entry name" value="G_alpha"/>
    <property type="match status" value="1"/>
</dbReference>
<keyword evidence="9" id="KW-1185">Reference proteome</keyword>
<keyword evidence="2 5" id="KW-0547">Nucleotide-binding</keyword>
<evidence type="ECO:0000256" key="5">
    <source>
        <dbReference type="PIRSR" id="PIRSR601019-1"/>
    </source>
</evidence>
<evidence type="ECO:0000313" key="9">
    <source>
        <dbReference type="Proteomes" id="UP001218218"/>
    </source>
</evidence>
<evidence type="ECO:0000256" key="1">
    <source>
        <dbReference type="ARBA" id="ARBA00022723"/>
    </source>
</evidence>
<dbReference type="GO" id="GO:0005737">
    <property type="term" value="C:cytoplasm"/>
    <property type="evidence" value="ECO:0007669"/>
    <property type="project" value="TreeGrafter"/>
</dbReference>
<dbReference type="Proteomes" id="UP001218218">
    <property type="component" value="Unassembled WGS sequence"/>
</dbReference>
<dbReference type="GO" id="GO:0007188">
    <property type="term" value="P:adenylate cyclase-modulating G protein-coupled receptor signaling pathway"/>
    <property type="evidence" value="ECO:0007669"/>
    <property type="project" value="TreeGrafter"/>
</dbReference>
<dbReference type="CDD" id="cd00066">
    <property type="entry name" value="G-alpha"/>
    <property type="match status" value="1"/>
</dbReference>
<dbReference type="EMBL" id="JARIHO010000087">
    <property type="protein sequence ID" value="KAJ7307817.1"/>
    <property type="molecule type" value="Genomic_DNA"/>
</dbReference>
<dbReference type="GO" id="GO:0005525">
    <property type="term" value="F:GTP binding"/>
    <property type="evidence" value="ECO:0007669"/>
    <property type="project" value="UniProtKB-KW"/>
</dbReference>
<accession>A0AAD6Z5B3</accession>
<feature type="binding site" evidence="5">
    <location>
        <begin position="293"/>
        <end position="299"/>
    </location>
    <ligand>
        <name>GTP</name>
        <dbReference type="ChEBI" id="CHEBI:37565"/>
    </ligand>
</feature>
<dbReference type="GO" id="GO:0001664">
    <property type="term" value="F:G protein-coupled receptor binding"/>
    <property type="evidence" value="ECO:0007669"/>
    <property type="project" value="TreeGrafter"/>
</dbReference>
<dbReference type="FunFam" id="3.40.50.300:FF:000692">
    <property type="entry name" value="Guanine nucleotide-binding protein subunit alpha"/>
    <property type="match status" value="1"/>
</dbReference>
<name>A0AAD6Z5B3_9AGAR</name>